<sequence length="388" mass="43112">MVKALSSSSFAPQRFQFARIHCYSISVFRLFSSKLDFEKAQADLKKLQKEPGVDVKLKLYALFKQASFGDVSGKRPSALDFAGRAKFDAWSSLKGISKEEAQKQYSQMISSLLNEQDKETNRGESSADELGSIPGVKLSKEGKIFRIELSRPEKYNAITWEMYRGLTKTLNYSSKDTSTAITVFTGAGSYFCSGNDLANFASVKSREDIAHMAAEGAKVLDAYVSAFINHEKPLIALVNGPAIGIAVTVLALFDLVFASDKATFHTPFATLGQSPEGCSTYTFPMLMGHLKAAEMLLFGRKLTAIEAMERNLVNEVIPASSFLKEAATRVTAYSNLPPESLRLNKQILRSVHKERLMQCNKREVELLAQRWQSDECIQAIQSFMSRKK</sequence>
<dbReference type="AlphaFoldDB" id="A0A183TUV8"/>
<dbReference type="GO" id="GO:0000062">
    <property type="term" value="F:fatty-acyl-CoA binding"/>
    <property type="evidence" value="ECO:0007669"/>
    <property type="project" value="InterPro"/>
</dbReference>
<keyword evidence="3" id="KW-0413">Isomerase</keyword>
<dbReference type="InterPro" id="IPR014748">
    <property type="entry name" value="Enoyl-CoA_hydra_C"/>
</dbReference>
<dbReference type="GO" id="GO:0004165">
    <property type="term" value="F:delta(3)-delta(2)-enoyl-CoA isomerase activity"/>
    <property type="evidence" value="ECO:0007669"/>
    <property type="project" value="UniProtKB-ARBA"/>
</dbReference>
<keyword evidence="6" id="KW-1185">Reference proteome</keyword>
<reference evidence="7" key="1">
    <citation type="submission" date="2016-06" db="UniProtKB">
        <authorList>
            <consortium name="WormBaseParasite"/>
        </authorList>
    </citation>
    <scope>IDENTIFICATION</scope>
</reference>
<dbReference type="CDD" id="cd06558">
    <property type="entry name" value="crotonase-like"/>
    <property type="match status" value="1"/>
</dbReference>
<dbReference type="PRINTS" id="PR00689">
    <property type="entry name" value="ACOABINDINGP"/>
</dbReference>
<comment type="subcellular location">
    <subcellularLocation>
        <location evidence="1">Peroxisome</location>
    </subcellularLocation>
</comment>
<evidence type="ECO:0000259" key="4">
    <source>
        <dbReference type="PROSITE" id="PS51228"/>
    </source>
</evidence>
<evidence type="ECO:0000313" key="7">
    <source>
        <dbReference type="WBParaSite" id="TCNE_0000002701-mRNA-1"/>
    </source>
</evidence>
<dbReference type="InterPro" id="IPR014352">
    <property type="entry name" value="FERM/acyl-CoA-bd_prot_sf"/>
</dbReference>
<dbReference type="InterPro" id="IPR000582">
    <property type="entry name" value="Acyl-CoA-binding_protein"/>
</dbReference>
<dbReference type="PANTHER" id="PTHR43684:SF1">
    <property type="entry name" value="ENOYL-COA DELTA ISOMERASE 2"/>
    <property type="match status" value="1"/>
</dbReference>
<evidence type="ECO:0000256" key="2">
    <source>
        <dbReference type="ARBA" id="ARBA00023140"/>
    </source>
</evidence>
<dbReference type="SUPFAM" id="SSF52096">
    <property type="entry name" value="ClpP/crotonase"/>
    <property type="match status" value="1"/>
</dbReference>
<dbReference type="Pfam" id="PF00887">
    <property type="entry name" value="ACBP"/>
    <property type="match status" value="1"/>
</dbReference>
<evidence type="ECO:0000313" key="5">
    <source>
        <dbReference type="EMBL" id="VDM23441.1"/>
    </source>
</evidence>
<dbReference type="InterPro" id="IPR022408">
    <property type="entry name" value="Acyl-CoA-binding_prot_CS"/>
</dbReference>
<proteinExistence type="predicted"/>
<dbReference type="SUPFAM" id="SSF47027">
    <property type="entry name" value="Acyl-CoA binding protein"/>
    <property type="match status" value="1"/>
</dbReference>
<dbReference type="Gene3D" id="3.90.226.10">
    <property type="entry name" value="2-enoyl-CoA Hydratase, Chain A, domain 1"/>
    <property type="match status" value="1"/>
</dbReference>
<dbReference type="GO" id="GO:0005777">
    <property type="term" value="C:peroxisome"/>
    <property type="evidence" value="ECO:0007669"/>
    <property type="project" value="UniProtKB-SubCell"/>
</dbReference>
<dbReference type="FunFam" id="3.90.226.10:FF:000084">
    <property type="entry name" value="Enoyl-CoA delta isomerase 2, mitochondrial"/>
    <property type="match status" value="1"/>
</dbReference>
<feature type="domain" description="ACB" evidence="4">
    <location>
        <begin position="33"/>
        <end position="118"/>
    </location>
</feature>
<dbReference type="InterPro" id="IPR029045">
    <property type="entry name" value="ClpP/crotonase-like_dom_sf"/>
</dbReference>
<dbReference type="InterPro" id="IPR035984">
    <property type="entry name" value="Acyl-CoA-binding_sf"/>
</dbReference>
<gene>
    <name evidence="5" type="ORF">TCNE_LOCUS28</name>
</gene>
<accession>A0A183TUV8</accession>
<dbReference type="Gene3D" id="1.10.12.10">
    <property type="entry name" value="Lyase 2-enoyl-coa Hydratase, Chain A, domain 2"/>
    <property type="match status" value="1"/>
</dbReference>
<dbReference type="Proteomes" id="UP000050794">
    <property type="component" value="Unassembled WGS sequence"/>
</dbReference>
<dbReference type="Gene3D" id="1.20.80.10">
    <property type="match status" value="1"/>
</dbReference>
<organism evidence="6 7">
    <name type="scientific">Toxocara canis</name>
    <name type="common">Canine roundworm</name>
    <dbReference type="NCBI Taxonomy" id="6265"/>
    <lineage>
        <taxon>Eukaryota</taxon>
        <taxon>Metazoa</taxon>
        <taxon>Ecdysozoa</taxon>
        <taxon>Nematoda</taxon>
        <taxon>Chromadorea</taxon>
        <taxon>Rhabditida</taxon>
        <taxon>Spirurina</taxon>
        <taxon>Ascaridomorpha</taxon>
        <taxon>Ascaridoidea</taxon>
        <taxon>Toxocaridae</taxon>
        <taxon>Toxocara</taxon>
    </lineage>
</organism>
<dbReference type="PROSITE" id="PS51228">
    <property type="entry name" value="ACB_2"/>
    <property type="match status" value="1"/>
</dbReference>
<dbReference type="PROSITE" id="PS00880">
    <property type="entry name" value="ACB_1"/>
    <property type="match status" value="1"/>
</dbReference>
<evidence type="ECO:0000256" key="3">
    <source>
        <dbReference type="ARBA" id="ARBA00023235"/>
    </source>
</evidence>
<dbReference type="PANTHER" id="PTHR43684">
    <property type="match status" value="1"/>
</dbReference>
<dbReference type="Pfam" id="PF00378">
    <property type="entry name" value="ECH_1"/>
    <property type="match status" value="1"/>
</dbReference>
<reference evidence="5 6" key="2">
    <citation type="submission" date="2018-11" db="EMBL/GenBank/DDBJ databases">
        <authorList>
            <consortium name="Pathogen Informatics"/>
        </authorList>
    </citation>
    <scope>NUCLEOTIDE SEQUENCE [LARGE SCALE GENOMIC DNA]</scope>
</reference>
<keyword evidence="2" id="KW-0576">Peroxisome</keyword>
<dbReference type="InterPro" id="IPR001753">
    <property type="entry name" value="Enoyl-CoA_hydra/iso"/>
</dbReference>
<protein>
    <submittedName>
        <fullName evidence="7">Enoyl-CoA delta isomerase 2, mitochondrial</fullName>
    </submittedName>
</protein>
<dbReference type="EMBL" id="UYWY01000010">
    <property type="protein sequence ID" value="VDM23441.1"/>
    <property type="molecule type" value="Genomic_DNA"/>
</dbReference>
<name>A0A183TUV8_TOXCA</name>
<evidence type="ECO:0000256" key="1">
    <source>
        <dbReference type="ARBA" id="ARBA00004275"/>
    </source>
</evidence>
<dbReference type="InterPro" id="IPR051053">
    <property type="entry name" value="ECH/Chromodomain_protein"/>
</dbReference>
<dbReference type="WBParaSite" id="TCNE_0000002701-mRNA-1">
    <property type="protein sequence ID" value="TCNE_0000002701-mRNA-1"/>
    <property type="gene ID" value="TCNE_0000002701"/>
</dbReference>
<evidence type="ECO:0000313" key="6">
    <source>
        <dbReference type="Proteomes" id="UP000050794"/>
    </source>
</evidence>